<dbReference type="EMBL" id="JAACJL010000046">
    <property type="protein sequence ID" value="KAF4612991.1"/>
    <property type="molecule type" value="Genomic_DNA"/>
</dbReference>
<reference evidence="2 3" key="1">
    <citation type="submission" date="2019-12" db="EMBL/GenBank/DDBJ databases">
        <authorList>
            <person name="Floudas D."/>
            <person name="Bentzer J."/>
            <person name="Ahren D."/>
            <person name="Johansson T."/>
            <person name="Persson P."/>
            <person name="Tunlid A."/>
        </authorList>
    </citation>
    <scope>NUCLEOTIDE SEQUENCE [LARGE SCALE GENOMIC DNA]</scope>
    <source>
        <strain evidence="2 3">CBS 102.39</strain>
    </source>
</reference>
<comment type="caution">
    <text evidence="2">The sequence shown here is derived from an EMBL/GenBank/DDBJ whole genome shotgun (WGS) entry which is preliminary data.</text>
</comment>
<gene>
    <name evidence="2" type="ORF">D9613_010760</name>
</gene>
<proteinExistence type="predicted"/>
<evidence type="ECO:0000313" key="2">
    <source>
        <dbReference type="EMBL" id="KAF4612991.1"/>
    </source>
</evidence>
<protein>
    <recommendedName>
        <fullName evidence="4">BTB domain-containing protein</fullName>
    </recommendedName>
</protein>
<evidence type="ECO:0008006" key="4">
    <source>
        <dbReference type="Google" id="ProtNLM"/>
    </source>
</evidence>
<name>A0A8H4QLD4_9AGAR</name>
<feature type="region of interest" description="Disordered" evidence="1">
    <location>
        <begin position="1"/>
        <end position="44"/>
    </location>
</feature>
<evidence type="ECO:0000313" key="3">
    <source>
        <dbReference type="Proteomes" id="UP000521872"/>
    </source>
</evidence>
<dbReference type="AlphaFoldDB" id="A0A8H4QLD4"/>
<organism evidence="2 3">
    <name type="scientific">Agrocybe pediades</name>
    <dbReference type="NCBI Taxonomy" id="84607"/>
    <lineage>
        <taxon>Eukaryota</taxon>
        <taxon>Fungi</taxon>
        <taxon>Dikarya</taxon>
        <taxon>Basidiomycota</taxon>
        <taxon>Agaricomycotina</taxon>
        <taxon>Agaricomycetes</taxon>
        <taxon>Agaricomycetidae</taxon>
        <taxon>Agaricales</taxon>
        <taxon>Agaricineae</taxon>
        <taxon>Strophariaceae</taxon>
        <taxon>Agrocybe</taxon>
    </lineage>
</organism>
<dbReference type="Proteomes" id="UP000521872">
    <property type="component" value="Unassembled WGS sequence"/>
</dbReference>
<accession>A0A8H4QLD4</accession>
<keyword evidence="3" id="KW-1185">Reference proteome</keyword>
<evidence type="ECO:0000256" key="1">
    <source>
        <dbReference type="SAM" id="MobiDB-lite"/>
    </source>
</evidence>
<sequence length="350" mass="39279">MDLSSNPLGSVEQDIHASPANELKRKVEEESQEPEMPPQKSQREYKMHEVHWVPEGNIILDIGGVRFKVVRSRLASQSMWFKYLFDAQTNGIPEDPPEDYDTNEIQMTLANSQYSDGLPLLFLDQHVDFPSHEEFAALLTAMDNAMPQFPVLQQILVASWFYRCEVYGDLIERMILDLYPDDPKLVGKKNKPFLVDAIRLARKNPCLRGLLPSTYYQLSRTSSLRTPEGGAGPGAEPLESLNPSELIVVIDLQKVLASSWGAIVTAFEGQCASSQAKCITQQPAIRAAVAALRASNLFDPVFAINNFFQKKPDACKSLCSPCYKLLCERLRTARADIWKKMKDITCPPEA</sequence>